<keyword evidence="1" id="KW-0479">Metal-binding</keyword>
<dbReference type="GO" id="GO:0004493">
    <property type="term" value="F:methylmalonyl-CoA epimerase activity"/>
    <property type="evidence" value="ECO:0007669"/>
    <property type="project" value="TreeGrafter"/>
</dbReference>
<evidence type="ECO:0000313" key="4">
    <source>
        <dbReference type="Proteomes" id="UP000028006"/>
    </source>
</evidence>
<dbReference type="NCBIfam" id="TIGR03645">
    <property type="entry name" value="glyox_marine"/>
    <property type="match status" value="1"/>
</dbReference>
<organism evidence="3 4">
    <name type="scientific">Endozoicomonas montiporae</name>
    <dbReference type="NCBI Taxonomy" id="1027273"/>
    <lineage>
        <taxon>Bacteria</taxon>
        <taxon>Pseudomonadati</taxon>
        <taxon>Pseudomonadota</taxon>
        <taxon>Gammaproteobacteria</taxon>
        <taxon>Oceanospirillales</taxon>
        <taxon>Endozoicomonadaceae</taxon>
        <taxon>Endozoicomonas</taxon>
    </lineage>
</organism>
<proteinExistence type="predicted"/>
<keyword evidence="4" id="KW-1185">Reference proteome</keyword>
<feature type="domain" description="VOC" evidence="2">
    <location>
        <begin position="11"/>
        <end position="157"/>
    </location>
</feature>
<evidence type="ECO:0000256" key="1">
    <source>
        <dbReference type="ARBA" id="ARBA00022723"/>
    </source>
</evidence>
<dbReference type="eggNOG" id="COG0346">
    <property type="taxonomic scope" value="Bacteria"/>
</dbReference>
<dbReference type="InterPro" id="IPR037523">
    <property type="entry name" value="VOC_core"/>
</dbReference>
<name>A0A081N8X7_9GAMM</name>
<evidence type="ECO:0000313" key="3">
    <source>
        <dbReference type="EMBL" id="KEQ14900.1"/>
    </source>
</evidence>
<reference evidence="3 4" key="1">
    <citation type="submission" date="2014-06" db="EMBL/GenBank/DDBJ databases">
        <title>Whole Genome Sequences of Three Symbiotic Endozoicomonas Bacteria.</title>
        <authorList>
            <person name="Neave M.J."/>
            <person name="Apprill A."/>
            <person name="Voolstra C.R."/>
        </authorList>
    </citation>
    <scope>NUCLEOTIDE SEQUENCE [LARGE SCALE GENOMIC DNA]</scope>
    <source>
        <strain evidence="3 4">LMG 24815</strain>
    </source>
</reference>
<dbReference type="GO" id="GO:0046491">
    <property type="term" value="P:L-methylmalonyl-CoA metabolic process"/>
    <property type="evidence" value="ECO:0007669"/>
    <property type="project" value="TreeGrafter"/>
</dbReference>
<evidence type="ECO:0000259" key="2">
    <source>
        <dbReference type="PROSITE" id="PS51819"/>
    </source>
</evidence>
<dbReference type="GO" id="GO:0046872">
    <property type="term" value="F:metal ion binding"/>
    <property type="evidence" value="ECO:0007669"/>
    <property type="project" value="UniProtKB-KW"/>
</dbReference>
<dbReference type="InterPro" id="IPR004360">
    <property type="entry name" value="Glyas_Fos-R_dOase_dom"/>
</dbReference>
<protein>
    <submittedName>
        <fullName evidence="3">Glyoxalase</fullName>
    </submittedName>
</protein>
<dbReference type="PANTHER" id="PTHR43048">
    <property type="entry name" value="METHYLMALONYL-COA EPIMERASE"/>
    <property type="match status" value="1"/>
</dbReference>
<dbReference type="Gene3D" id="3.10.180.10">
    <property type="entry name" value="2,3-Dihydroxybiphenyl 1,2-Dioxygenase, domain 1"/>
    <property type="match status" value="1"/>
</dbReference>
<dbReference type="Proteomes" id="UP000028006">
    <property type="component" value="Unassembled WGS sequence"/>
</dbReference>
<sequence>MSSSTHPYPRSFSHIGLSVPDLEKAVEFYTEVLGWYLIMPPTEITEDDSAIGVMCTDVFGSGWGSFRIAHLSTGDRIGVEIFQFPNHETPDNNFEYWKTSIFHFCVQDPDVEGLAERIVRHGGKQRMPVRYYFPNEKPYRMVYMEDPFGNILEVYSHSYELTYSAGAYGS</sequence>
<gene>
    <name evidence="3" type="ORF">GZ77_11625</name>
</gene>
<comment type="caution">
    <text evidence="3">The sequence shown here is derived from an EMBL/GenBank/DDBJ whole genome shotgun (WGS) entry which is preliminary data.</text>
</comment>
<dbReference type="SUPFAM" id="SSF54593">
    <property type="entry name" value="Glyoxalase/Bleomycin resistance protein/Dihydroxybiphenyl dioxygenase"/>
    <property type="match status" value="1"/>
</dbReference>
<dbReference type="InterPro" id="IPR029068">
    <property type="entry name" value="Glyas_Bleomycin-R_OHBP_Dase"/>
</dbReference>
<dbReference type="EMBL" id="JOKG01000002">
    <property type="protein sequence ID" value="KEQ14900.1"/>
    <property type="molecule type" value="Genomic_DNA"/>
</dbReference>
<dbReference type="CDD" id="cd16361">
    <property type="entry name" value="VOC_ShValD_like"/>
    <property type="match status" value="1"/>
</dbReference>
<dbReference type="InterPro" id="IPR019883">
    <property type="entry name" value="Lactoylglutathione_lyase"/>
</dbReference>
<accession>A0A081N8X7</accession>
<dbReference type="PROSITE" id="PS51819">
    <property type="entry name" value="VOC"/>
    <property type="match status" value="1"/>
</dbReference>
<dbReference type="Pfam" id="PF00903">
    <property type="entry name" value="Glyoxalase"/>
    <property type="match status" value="1"/>
</dbReference>
<dbReference type="RefSeq" id="WP_034875053.1">
    <property type="nucleotide sequence ID" value="NZ_JOKG01000002.1"/>
</dbReference>
<dbReference type="InterPro" id="IPR051785">
    <property type="entry name" value="MMCE/EMCE_epimerase"/>
</dbReference>
<dbReference type="AlphaFoldDB" id="A0A081N8X7"/>
<dbReference type="PANTHER" id="PTHR43048:SF6">
    <property type="entry name" value="BLR8189 PROTEIN"/>
    <property type="match status" value="1"/>
</dbReference>